<keyword evidence="6 17" id="KW-0812">Transmembrane</keyword>
<dbReference type="Proteomes" id="UP000274756">
    <property type="component" value="Unassembled WGS sequence"/>
</dbReference>
<keyword evidence="5" id="KW-1003">Cell membrane</keyword>
<gene>
    <name evidence="20" type="ORF">DME_LOCUS9381</name>
</gene>
<evidence type="ECO:0000313" key="23">
    <source>
        <dbReference type="WBParaSite" id="DME_0000585701-mRNA-1"/>
    </source>
</evidence>
<dbReference type="EMBL" id="UYYG01001181">
    <property type="protein sequence ID" value="VDN59408.1"/>
    <property type="molecule type" value="Genomic_DNA"/>
</dbReference>
<evidence type="ECO:0000256" key="4">
    <source>
        <dbReference type="ARBA" id="ARBA00012202"/>
    </source>
</evidence>
<keyword evidence="10 17" id="KW-0472">Membrane</keyword>
<dbReference type="InterPro" id="IPR011009">
    <property type="entry name" value="Kinase-like_dom_sf"/>
</dbReference>
<dbReference type="AlphaFoldDB" id="A0A158Q4V8"/>
<reference evidence="20 22" key="2">
    <citation type="submission" date="2018-11" db="EMBL/GenBank/DDBJ databases">
        <authorList>
            <consortium name="Pathogen Informatics"/>
        </authorList>
    </citation>
    <scope>NUCLEOTIDE SEQUENCE [LARGE SCALE GENOMIC DNA]</scope>
</reference>
<dbReference type="GO" id="GO:0004016">
    <property type="term" value="F:adenylate cyclase activity"/>
    <property type="evidence" value="ECO:0007669"/>
    <property type="project" value="TreeGrafter"/>
</dbReference>
<evidence type="ECO:0000256" key="12">
    <source>
        <dbReference type="ARBA" id="ARBA00023180"/>
    </source>
</evidence>
<evidence type="ECO:0000256" key="10">
    <source>
        <dbReference type="ARBA" id="ARBA00023136"/>
    </source>
</evidence>
<dbReference type="PROSITE" id="PS50011">
    <property type="entry name" value="PROTEIN_KINASE_DOM"/>
    <property type="match status" value="1"/>
</dbReference>
<reference evidence="23" key="1">
    <citation type="submission" date="2016-04" db="UniProtKB">
        <authorList>
            <consortium name="WormBaseParasite"/>
        </authorList>
    </citation>
    <scope>IDENTIFICATION</scope>
</reference>
<evidence type="ECO:0000256" key="9">
    <source>
        <dbReference type="ARBA" id="ARBA00022989"/>
    </source>
</evidence>
<dbReference type="CDD" id="cd07302">
    <property type="entry name" value="CHD"/>
    <property type="match status" value="1"/>
</dbReference>
<dbReference type="SUPFAM" id="SSF53822">
    <property type="entry name" value="Periplasmic binding protein-like I"/>
    <property type="match status" value="1"/>
</dbReference>
<dbReference type="Gene3D" id="1.10.510.10">
    <property type="entry name" value="Transferase(Phosphotransferase) domain 1"/>
    <property type="match status" value="1"/>
</dbReference>
<dbReference type="WBParaSite" id="DME_0000585701-mRNA-1">
    <property type="protein sequence ID" value="DME_0000585701-mRNA-1"/>
    <property type="gene ID" value="DME_0000585701"/>
</dbReference>
<evidence type="ECO:0000256" key="2">
    <source>
        <dbReference type="ARBA" id="ARBA00004236"/>
    </source>
</evidence>
<comment type="similarity">
    <text evidence="15">Belongs to the adenylyl cyclase class-4/guanylyl cyclase family.</text>
</comment>
<evidence type="ECO:0000256" key="15">
    <source>
        <dbReference type="RuleBase" id="RU000405"/>
    </source>
</evidence>
<dbReference type="GO" id="GO:0007606">
    <property type="term" value="P:sensory perception of chemical stimulus"/>
    <property type="evidence" value="ECO:0007669"/>
    <property type="project" value="UniProtKB-ARBA"/>
</dbReference>
<dbReference type="Gene3D" id="3.30.70.1230">
    <property type="entry name" value="Nucleotide cyclase"/>
    <property type="match status" value="1"/>
</dbReference>
<evidence type="ECO:0000259" key="19">
    <source>
        <dbReference type="PROSITE" id="PS50125"/>
    </source>
</evidence>
<dbReference type="EC" id="4.6.1.2" evidence="4 16"/>
<dbReference type="PANTHER" id="PTHR11920:SF503">
    <property type="entry name" value="RECEPTOR-TYPE GUANYLATE CYCLASE GCY-9"/>
    <property type="match status" value="1"/>
</dbReference>
<dbReference type="SMART" id="SM00220">
    <property type="entry name" value="S_TKc"/>
    <property type="match status" value="1"/>
</dbReference>
<dbReference type="SUPFAM" id="SSF56112">
    <property type="entry name" value="Protein kinase-like (PK-like)"/>
    <property type="match status" value="1"/>
</dbReference>
<comment type="catalytic activity">
    <reaction evidence="1 16">
        <text>GTP = 3',5'-cyclic GMP + diphosphate</text>
        <dbReference type="Rhea" id="RHEA:13665"/>
        <dbReference type="ChEBI" id="CHEBI:33019"/>
        <dbReference type="ChEBI" id="CHEBI:37565"/>
        <dbReference type="ChEBI" id="CHEBI:57746"/>
        <dbReference type="EC" id="4.6.1.2"/>
    </reaction>
</comment>
<evidence type="ECO:0000256" key="13">
    <source>
        <dbReference type="ARBA" id="ARBA00023239"/>
    </source>
</evidence>
<dbReference type="InterPro" id="IPR028082">
    <property type="entry name" value="Peripla_BP_I"/>
</dbReference>
<dbReference type="OrthoDB" id="60033at2759"/>
<dbReference type="Pfam" id="PF00069">
    <property type="entry name" value="Pkinase"/>
    <property type="match status" value="1"/>
</dbReference>
<proteinExistence type="inferred from homology"/>
<dbReference type="GO" id="GO:0004383">
    <property type="term" value="F:guanylate cyclase activity"/>
    <property type="evidence" value="ECO:0007669"/>
    <property type="project" value="UniProtKB-EC"/>
</dbReference>
<dbReference type="STRING" id="318479.A0A158Q4V8"/>
<evidence type="ECO:0000256" key="16">
    <source>
        <dbReference type="RuleBase" id="RU003431"/>
    </source>
</evidence>
<evidence type="ECO:0000259" key="18">
    <source>
        <dbReference type="PROSITE" id="PS50011"/>
    </source>
</evidence>
<dbReference type="GO" id="GO:0004672">
    <property type="term" value="F:protein kinase activity"/>
    <property type="evidence" value="ECO:0007669"/>
    <property type="project" value="InterPro"/>
</dbReference>
<keyword evidence="9 17" id="KW-1133">Transmembrane helix</keyword>
<dbReference type="Pfam" id="PF00211">
    <property type="entry name" value="Guanylate_cyc"/>
    <property type="match status" value="1"/>
</dbReference>
<dbReference type="Gene3D" id="3.40.50.2300">
    <property type="match status" value="2"/>
</dbReference>
<keyword evidence="14 16" id="KW-0141">cGMP biosynthesis</keyword>
<dbReference type="InterPro" id="IPR000719">
    <property type="entry name" value="Prot_kinase_dom"/>
</dbReference>
<dbReference type="GO" id="GO:0001653">
    <property type="term" value="F:peptide receptor activity"/>
    <property type="evidence" value="ECO:0007669"/>
    <property type="project" value="TreeGrafter"/>
</dbReference>
<feature type="domain" description="Guanylate cyclase" evidence="19">
    <location>
        <begin position="772"/>
        <end position="902"/>
    </location>
</feature>
<evidence type="ECO:0000313" key="20">
    <source>
        <dbReference type="EMBL" id="VDN59408.1"/>
    </source>
</evidence>
<name>A0A158Q4V8_DRAME</name>
<evidence type="ECO:0000256" key="3">
    <source>
        <dbReference type="ARBA" id="ARBA00004479"/>
    </source>
</evidence>
<keyword evidence="7" id="KW-0732">Signal</keyword>
<dbReference type="SMART" id="SM00044">
    <property type="entry name" value="CYCc"/>
    <property type="match status" value="1"/>
</dbReference>
<evidence type="ECO:0000256" key="7">
    <source>
        <dbReference type="ARBA" id="ARBA00022729"/>
    </source>
</evidence>
<protein>
    <recommendedName>
        <fullName evidence="4 16">Guanylate cyclase</fullName>
        <ecNumber evidence="4 16">4.6.1.2</ecNumber>
    </recommendedName>
</protein>
<dbReference type="GO" id="GO:0005886">
    <property type="term" value="C:plasma membrane"/>
    <property type="evidence" value="ECO:0007669"/>
    <property type="project" value="UniProtKB-SubCell"/>
</dbReference>
<dbReference type="GO" id="GO:0007168">
    <property type="term" value="P:receptor guanylyl cyclase signaling pathway"/>
    <property type="evidence" value="ECO:0007669"/>
    <property type="project" value="TreeGrafter"/>
</dbReference>
<evidence type="ECO:0000256" key="5">
    <source>
        <dbReference type="ARBA" id="ARBA00022475"/>
    </source>
</evidence>
<keyword evidence="22" id="KW-1185">Reference proteome</keyword>
<evidence type="ECO:0000313" key="22">
    <source>
        <dbReference type="Proteomes" id="UP000274756"/>
    </source>
</evidence>
<dbReference type="InterPro" id="IPR029787">
    <property type="entry name" value="Nucleotide_cyclase"/>
</dbReference>
<comment type="subcellular location">
    <subcellularLocation>
        <location evidence="2">Cell membrane</location>
    </subcellularLocation>
    <subcellularLocation>
        <location evidence="3">Membrane</location>
        <topology evidence="3">Single-pass type I membrane protein</topology>
    </subcellularLocation>
</comment>
<organism evidence="21 23">
    <name type="scientific">Dracunculus medinensis</name>
    <name type="common">Guinea worm</name>
    <dbReference type="NCBI Taxonomy" id="318479"/>
    <lineage>
        <taxon>Eukaryota</taxon>
        <taxon>Metazoa</taxon>
        <taxon>Ecdysozoa</taxon>
        <taxon>Nematoda</taxon>
        <taxon>Chromadorea</taxon>
        <taxon>Rhabditida</taxon>
        <taxon>Spirurina</taxon>
        <taxon>Dracunculoidea</taxon>
        <taxon>Dracunculidae</taxon>
        <taxon>Dracunculus</taxon>
    </lineage>
</organism>
<dbReference type="GO" id="GO:0035556">
    <property type="term" value="P:intracellular signal transduction"/>
    <property type="evidence" value="ECO:0007669"/>
    <property type="project" value="InterPro"/>
</dbReference>
<dbReference type="Proteomes" id="UP000038040">
    <property type="component" value="Unplaced"/>
</dbReference>
<dbReference type="InterPro" id="IPR050401">
    <property type="entry name" value="Cyclic_nucleotide_synthase"/>
</dbReference>
<evidence type="ECO:0000256" key="1">
    <source>
        <dbReference type="ARBA" id="ARBA00001436"/>
    </source>
</evidence>
<accession>A0A158Q4V8</accession>
<dbReference type="Pfam" id="PF01094">
    <property type="entry name" value="ANF_receptor"/>
    <property type="match status" value="1"/>
</dbReference>
<dbReference type="SUPFAM" id="SSF55073">
    <property type="entry name" value="Nucleotide cyclase"/>
    <property type="match status" value="1"/>
</dbReference>
<sequence length="952" mass="107648">MHEPEVLQLCAKDLKERHILPHNISFQIITKPSCYKYCGVENAAYLHIMHNASLFLGPGCIEEMTVIGQLVSQWNATIIAHLSGADYLSDHSIFSTLGSVTLTAAHEMARAIYALLQLYGWQRVHTSIYYFFLLIYPALLANLIFSFFIIAIIKPITDSEKLSTHGLLAFTKYGLTINDEIIINPQASVDDIITNDYYPWETANSNKEEIKNAYADTLLITPNGYNRNFVKNFQKKFSQETGIIDNFVSDFLDTNYSTLVYMGLYDALYLYGLAVRDAYDITGNAGIHEDGAFIWSKMARKQFIGTTGKVLTNNQAERIPSYTVSRVVNGTLQSVIEFEPKLSEQSKCKVKRDCTLQIPHEVMFNYWPLPNGMMPTDFPSCGYDGSLCDPTMYFIIAGLTILTILLVTSGYGLYKIQYNRMIYDMIWRIPRNTVQMNDDTCTKSRVSVRTSICSSGKTENAVCGGVQLNVIKYLQLKNISFSKQYLRLLKEDVLFNGDLKLERNFQISFAKDVIKGMSFLHSSIIECHGFFCLQNCLVDSNWNIKLTNYGLYTMIHEKLFANEIKAVEDDQNNENELHKSKRIIKGYVQQAPEVIRVILATKNLPKPTQAADMYALGMVLYQILFGLEPFYEQSSEKLLQKIAMFNDDDQDQCVRPTFPNRPSEENYNLQLISGIEACWLELPEMRPNMKKMKAIVNSNLKSTVKGSLVDQMVKMMEEYAANLEGIVQDRTALLEEAQRQADKLLYNMLPKKIADDLKMGKYIPPQLYPSATVLFSDIRGFTMISATSTPLQIVDFLNSLFSGFDAIIADHDAYKVETIGDAYMIVSGVPIENGNTHVENIADIALKMRDFVSNFKLAHKPDEKLMVRIGFHSGAVAAGVIGTAAPRYCLFGDTVNTASRMESTGIPNQIQISEQSYNLLNCFYPKFKIVERGKVEIKGKGECTTYFLEGKE</sequence>
<dbReference type="FunFam" id="3.30.70.1230:FF:000050">
    <property type="entry name" value="Guanylate cyclase"/>
    <property type="match status" value="1"/>
</dbReference>
<dbReference type="InterPro" id="IPR001828">
    <property type="entry name" value="ANF_lig-bd_rcpt"/>
</dbReference>
<feature type="transmembrane region" description="Helical" evidence="17">
    <location>
        <begin position="128"/>
        <end position="153"/>
    </location>
</feature>
<keyword evidence="12" id="KW-0325">Glycoprotein</keyword>
<evidence type="ECO:0000256" key="8">
    <source>
        <dbReference type="ARBA" id="ARBA00022741"/>
    </source>
</evidence>
<dbReference type="PROSITE" id="PS00452">
    <property type="entry name" value="GUANYLATE_CYCLASE_1"/>
    <property type="match status" value="1"/>
</dbReference>
<dbReference type="InterPro" id="IPR001054">
    <property type="entry name" value="A/G_cyclase"/>
</dbReference>
<evidence type="ECO:0000313" key="21">
    <source>
        <dbReference type="Proteomes" id="UP000038040"/>
    </source>
</evidence>
<evidence type="ECO:0000256" key="14">
    <source>
        <dbReference type="ARBA" id="ARBA00023293"/>
    </source>
</evidence>
<keyword evidence="8" id="KW-0547">Nucleotide-binding</keyword>
<feature type="transmembrane region" description="Helical" evidence="17">
    <location>
        <begin position="392"/>
        <end position="414"/>
    </location>
</feature>
<keyword evidence="11" id="KW-0675">Receptor</keyword>
<dbReference type="GO" id="GO:0005524">
    <property type="term" value="F:ATP binding"/>
    <property type="evidence" value="ECO:0007669"/>
    <property type="project" value="InterPro"/>
</dbReference>
<evidence type="ECO:0000256" key="11">
    <source>
        <dbReference type="ARBA" id="ARBA00023170"/>
    </source>
</evidence>
<evidence type="ECO:0000256" key="6">
    <source>
        <dbReference type="ARBA" id="ARBA00022692"/>
    </source>
</evidence>
<dbReference type="InterPro" id="IPR018297">
    <property type="entry name" value="A/G_cyclase_CS"/>
</dbReference>
<dbReference type="PROSITE" id="PS50125">
    <property type="entry name" value="GUANYLATE_CYCLASE_2"/>
    <property type="match status" value="1"/>
</dbReference>
<dbReference type="PANTHER" id="PTHR11920">
    <property type="entry name" value="GUANYLYL CYCLASE"/>
    <property type="match status" value="1"/>
</dbReference>
<keyword evidence="13 15" id="KW-0456">Lyase</keyword>
<feature type="domain" description="Protein kinase" evidence="18">
    <location>
        <begin position="296"/>
        <end position="700"/>
    </location>
</feature>
<evidence type="ECO:0000256" key="17">
    <source>
        <dbReference type="SAM" id="Phobius"/>
    </source>
</evidence>